<protein>
    <submittedName>
        <fullName evidence="1">Uncharacterized protein</fullName>
    </submittedName>
</protein>
<comment type="caution">
    <text evidence="1">The sequence shown here is derived from an EMBL/GenBank/DDBJ whole genome shotgun (WGS) entry which is preliminary data.</text>
</comment>
<reference evidence="1 2" key="1">
    <citation type="submission" date="2016-11" db="EMBL/GenBank/DDBJ databases">
        <title>The macronuclear genome of Stentor coeruleus: a giant cell with tiny introns.</title>
        <authorList>
            <person name="Slabodnick M."/>
            <person name="Ruby J.G."/>
            <person name="Reiff S.B."/>
            <person name="Swart E.C."/>
            <person name="Gosai S."/>
            <person name="Prabakaran S."/>
            <person name="Witkowska E."/>
            <person name="Larue G.E."/>
            <person name="Fisher S."/>
            <person name="Freeman R.M."/>
            <person name="Gunawardena J."/>
            <person name="Chu W."/>
            <person name="Stover N.A."/>
            <person name="Gregory B.D."/>
            <person name="Nowacki M."/>
            <person name="Derisi J."/>
            <person name="Roy S.W."/>
            <person name="Marshall W.F."/>
            <person name="Sood P."/>
        </authorList>
    </citation>
    <scope>NUCLEOTIDE SEQUENCE [LARGE SCALE GENOMIC DNA]</scope>
    <source>
        <strain evidence="1">WM001</strain>
    </source>
</reference>
<name>A0A1R2B8Y8_9CILI</name>
<dbReference type="Proteomes" id="UP000187209">
    <property type="component" value="Unassembled WGS sequence"/>
</dbReference>
<dbReference type="EMBL" id="MPUH01000835">
    <property type="protein sequence ID" value="OMJ73251.1"/>
    <property type="molecule type" value="Genomic_DNA"/>
</dbReference>
<dbReference type="AlphaFoldDB" id="A0A1R2B8Y8"/>
<sequence>MGNTPRIHGWYLLDLFDENIFNTLPIFCMDRTIEINQLNLATPKSPEISRDGIREFQDQLENCNEFYKKVNDDINEFLIYKNDFESIIDCLKISIEVPDKSVGDAFEEQYLYMIFYLIHWNMSCGGNPGGNEVDDLIFSIRQENFR</sequence>
<gene>
    <name evidence="1" type="ORF">SteCoe_28092</name>
</gene>
<keyword evidence="2" id="KW-1185">Reference proteome</keyword>
<organism evidence="1 2">
    <name type="scientific">Stentor coeruleus</name>
    <dbReference type="NCBI Taxonomy" id="5963"/>
    <lineage>
        <taxon>Eukaryota</taxon>
        <taxon>Sar</taxon>
        <taxon>Alveolata</taxon>
        <taxon>Ciliophora</taxon>
        <taxon>Postciliodesmatophora</taxon>
        <taxon>Heterotrichea</taxon>
        <taxon>Heterotrichida</taxon>
        <taxon>Stentoridae</taxon>
        <taxon>Stentor</taxon>
    </lineage>
</organism>
<accession>A0A1R2B8Y8</accession>
<proteinExistence type="predicted"/>
<evidence type="ECO:0000313" key="1">
    <source>
        <dbReference type="EMBL" id="OMJ73251.1"/>
    </source>
</evidence>
<evidence type="ECO:0000313" key="2">
    <source>
        <dbReference type="Proteomes" id="UP000187209"/>
    </source>
</evidence>